<gene>
    <name evidence="1" type="ORF">F2Q68_00045151</name>
</gene>
<accession>A0A8S9LHT5</accession>
<dbReference type="EMBL" id="QGKW02000276">
    <property type="protein sequence ID" value="KAF2607630.1"/>
    <property type="molecule type" value="Genomic_DNA"/>
</dbReference>
<dbReference type="AlphaFoldDB" id="A0A8S9LHT5"/>
<dbReference type="Proteomes" id="UP000712281">
    <property type="component" value="Unassembled WGS sequence"/>
</dbReference>
<name>A0A8S9LHT5_BRACR</name>
<reference evidence="1" key="1">
    <citation type="submission" date="2019-12" db="EMBL/GenBank/DDBJ databases">
        <title>Genome sequencing and annotation of Brassica cretica.</title>
        <authorList>
            <person name="Studholme D.J."/>
            <person name="Sarris P.F."/>
        </authorList>
    </citation>
    <scope>NUCLEOTIDE SEQUENCE</scope>
    <source>
        <strain evidence="1">PFS-001/15</strain>
        <tissue evidence="1">Leaf</tissue>
    </source>
</reference>
<protein>
    <submittedName>
        <fullName evidence="1">Uncharacterized protein</fullName>
    </submittedName>
</protein>
<evidence type="ECO:0000313" key="1">
    <source>
        <dbReference type="EMBL" id="KAF2607630.1"/>
    </source>
</evidence>
<sequence length="97" mass="11194">MDLRSDPLTSLKRTNQTVLNERRVPRSRSCIGPEWVDLVNAITVTQHQDVLAAIGGVQISRRLHCCSDSGWWRARWKKRRDILLYRDLLPVVVENAS</sequence>
<proteinExistence type="predicted"/>
<organism evidence="1 2">
    <name type="scientific">Brassica cretica</name>
    <name type="common">Mustard</name>
    <dbReference type="NCBI Taxonomy" id="69181"/>
    <lineage>
        <taxon>Eukaryota</taxon>
        <taxon>Viridiplantae</taxon>
        <taxon>Streptophyta</taxon>
        <taxon>Embryophyta</taxon>
        <taxon>Tracheophyta</taxon>
        <taxon>Spermatophyta</taxon>
        <taxon>Magnoliopsida</taxon>
        <taxon>eudicotyledons</taxon>
        <taxon>Gunneridae</taxon>
        <taxon>Pentapetalae</taxon>
        <taxon>rosids</taxon>
        <taxon>malvids</taxon>
        <taxon>Brassicales</taxon>
        <taxon>Brassicaceae</taxon>
        <taxon>Brassiceae</taxon>
        <taxon>Brassica</taxon>
    </lineage>
</organism>
<comment type="caution">
    <text evidence="1">The sequence shown here is derived from an EMBL/GenBank/DDBJ whole genome shotgun (WGS) entry which is preliminary data.</text>
</comment>
<evidence type="ECO:0000313" key="2">
    <source>
        <dbReference type="Proteomes" id="UP000712281"/>
    </source>
</evidence>